<feature type="chain" id="PRO_5008266694" evidence="1">
    <location>
        <begin position="23"/>
        <end position="92"/>
    </location>
</feature>
<keyword evidence="3" id="KW-1185">Reference proteome</keyword>
<organism evidence="2 3">
    <name type="scientific">Cytospora mali</name>
    <name type="common">Apple Valsa canker fungus</name>
    <name type="synonym">Valsa mali</name>
    <dbReference type="NCBI Taxonomy" id="578113"/>
    <lineage>
        <taxon>Eukaryota</taxon>
        <taxon>Fungi</taxon>
        <taxon>Dikarya</taxon>
        <taxon>Ascomycota</taxon>
        <taxon>Pezizomycotina</taxon>
        <taxon>Sordariomycetes</taxon>
        <taxon>Sordariomycetidae</taxon>
        <taxon>Diaporthales</taxon>
        <taxon>Cytosporaceae</taxon>
        <taxon>Cytospora</taxon>
    </lineage>
</organism>
<evidence type="ECO:0000313" key="2">
    <source>
        <dbReference type="EMBL" id="KUI65650.1"/>
    </source>
</evidence>
<dbReference type="OrthoDB" id="3799394at2759"/>
<sequence>MKFLHWTVPLTTVVLATPLIRCETTCTLPCASNAVCIADPTPRCVVPDGVCGGFAGFQCTNEDDYCVDDPRDDCDPNAGGADCIGICVVRPA</sequence>
<proteinExistence type="predicted"/>
<dbReference type="AlphaFoldDB" id="A0A194VP90"/>
<reference evidence="2" key="1">
    <citation type="submission" date="2014-12" db="EMBL/GenBank/DDBJ databases">
        <title>Genome Sequence of Valsa Canker Pathogens Uncovers a Specific Adaption of Colonization on Woody Bark.</title>
        <authorList>
            <person name="Yin Z."/>
            <person name="Liu H."/>
            <person name="Gao X."/>
            <person name="Li Z."/>
            <person name="Song N."/>
            <person name="Ke X."/>
            <person name="Dai Q."/>
            <person name="Wu Y."/>
            <person name="Sun Y."/>
            <person name="Xu J.-R."/>
            <person name="Kang Z.K."/>
            <person name="Wang L."/>
            <person name="Huang L."/>
        </authorList>
    </citation>
    <scope>NUCLEOTIDE SEQUENCE [LARGE SCALE GENOMIC DNA]</scope>
    <source>
        <strain evidence="2">03-8</strain>
    </source>
</reference>
<evidence type="ECO:0000256" key="1">
    <source>
        <dbReference type="SAM" id="SignalP"/>
    </source>
</evidence>
<name>A0A194VP90_CYTMA</name>
<protein>
    <submittedName>
        <fullName evidence="2">Uncharacterized protein</fullName>
    </submittedName>
</protein>
<accession>A0A194VP90</accession>
<dbReference type="Proteomes" id="UP000078559">
    <property type="component" value="Chromosome 1"/>
</dbReference>
<gene>
    <name evidence="2" type="ORF">VM1G_00345</name>
</gene>
<evidence type="ECO:0000313" key="3">
    <source>
        <dbReference type="Proteomes" id="UP000078559"/>
    </source>
</evidence>
<feature type="signal peptide" evidence="1">
    <location>
        <begin position="1"/>
        <end position="22"/>
    </location>
</feature>
<keyword evidence="1" id="KW-0732">Signal</keyword>
<dbReference type="EMBL" id="CM003098">
    <property type="protein sequence ID" value="KUI65650.1"/>
    <property type="molecule type" value="Genomic_DNA"/>
</dbReference>